<dbReference type="EMBL" id="MFJE01000022">
    <property type="protein sequence ID" value="OGG14269.1"/>
    <property type="molecule type" value="Genomic_DNA"/>
</dbReference>
<gene>
    <name evidence="1" type="ORF">A2773_06655</name>
</gene>
<dbReference type="STRING" id="1798375.A2773_06655"/>
<accession>A0A1F5ZP81</accession>
<comment type="caution">
    <text evidence="1">The sequence shown here is derived from an EMBL/GenBank/DDBJ whole genome shotgun (WGS) entry which is preliminary data.</text>
</comment>
<evidence type="ECO:0000313" key="2">
    <source>
        <dbReference type="Proteomes" id="UP000177383"/>
    </source>
</evidence>
<evidence type="ECO:0000313" key="1">
    <source>
        <dbReference type="EMBL" id="OGG14269.1"/>
    </source>
</evidence>
<organism evidence="1 2">
    <name type="scientific">Candidatus Gottesmanbacteria bacterium RIFCSPHIGHO2_01_FULL_39_10</name>
    <dbReference type="NCBI Taxonomy" id="1798375"/>
    <lineage>
        <taxon>Bacteria</taxon>
        <taxon>Candidatus Gottesmaniibacteriota</taxon>
    </lineage>
</organism>
<dbReference type="AlphaFoldDB" id="A0A1F5ZP81"/>
<dbReference type="Proteomes" id="UP000177383">
    <property type="component" value="Unassembled WGS sequence"/>
</dbReference>
<name>A0A1F5ZP81_9BACT</name>
<proteinExistence type="predicted"/>
<sequence length="88" mass="10198">MKSFHTFTHMDTQRITITIPGYIYNKLKKVVPKRGISKFVADSVEKQLLIPEEDPVEAFFKMQKELQKSMPKKPSMKDILAAIDKGRM</sequence>
<protein>
    <submittedName>
        <fullName evidence="1">Uncharacterized protein</fullName>
    </submittedName>
</protein>
<reference evidence="1 2" key="1">
    <citation type="journal article" date="2016" name="Nat. Commun.">
        <title>Thousands of microbial genomes shed light on interconnected biogeochemical processes in an aquifer system.</title>
        <authorList>
            <person name="Anantharaman K."/>
            <person name="Brown C.T."/>
            <person name="Hug L.A."/>
            <person name="Sharon I."/>
            <person name="Castelle C.J."/>
            <person name="Probst A.J."/>
            <person name="Thomas B.C."/>
            <person name="Singh A."/>
            <person name="Wilkins M.J."/>
            <person name="Karaoz U."/>
            <person name="Brodie E.L."/>
            <person name="Williams K.H."/>
            <person name="Hubbard S.S."/>
            <person name="Banfield J.F."/>
        </authorList>
    </citation>
    <scope>NUCLEOTIDE SEQUENCE [LARGE SCALE GENOMIC DNA]</scope>
</reference>